<evidence type="ECO:0000313" key="3">
    <source>
        <dbReference type="Proteomes" id="UP000321085"/>
    </source>
</evidence>
<accession>A0A512C131</accession>
<evidence type="ECO:0000313" key="2">
    <source>
        <dbReference type="EMBL" id="GEO17920.1"/>
    </source>
</evidence>
<feature type="region of interest" description="Disordered" evidence="1">
    <location>
        <begin position="1"/>
        <end position="51"/>
    </location>
</feature>
<evidence type="ECO:0000256" key="1">
    <source>
        <dbReference type="SAM" id="MobiDB-lite"/>
    </source>
</evidence>
<dbReference type="Proteomes" id="UP000321085">
    <property type="component" value="Unassembled WGS sequence"/>
</dbReference>
<gene>
    <name evidence="2" type="ORF">MAE02_56160</name>
</gene>
<organism evidence="2 3">
    <name type="scientific">Microvirga aerophila</name>
    <dbReference type="NCBI Taxonomy" id="670291"/>
    <lineage>
        <taxon>Bacteria</taxon>
        <taxon>Pseudomonadati</taxon>
        <taxon>Pseudomonadota</taxon>
        <taxon>Alphaproteobacteria</taxon>
        <taxon>Hyphomicrobiales</taxon>
        <taxon>Methylobacteriaceae</taxon>
        <taxon>Microvirga</taxon>
    </lineage>
</organism>
<dbReference type="AlphaFoldDB" id="A0A512C131"/>
<comment type="caution">
    <text evidence="2">The sequence shown here is derived from an EMBL/GenBank/DDBJ whole genome shotgun (WGS) entry which is preliminary data.</text>
</comment>
<feature type="compositionally biased region" description="Basic and acidic residues" evidence="1">
    <location>
        <begin position="7"/>
        <end position="21"/>
    </location>
</feature>
<name>A0A512C131_9HYPH</name>
<feature type="region of interest" description="Disordered" evidence="1">
    <location>
        <begin position="63"/>
        <end position="96"/>
    </location>
</feature>
<protein>
    <submittedName>
        <fullName evidence="2">Uncharacterized protein</fullName>
    </submittedName>
</protein>
<sequence>MAVSEHPAQKLKREKDPEQQVHHPQPRRVSDKGSGNKVGDGGEVNGQETRLEGDCCRAMAIEQAPQLDTQPPQRARARPHWHYRLAGSTADAEHLA</sequence>
<dbReference type="EMBL" id="BJYU01000135">
    <property type="protein sequence ID" value="GEO17920.1"/>
    <property type="molecule type" value="Genomic_DNA"/>
</dbReference>
<keyword evidence="3" id="KW-1185">Reference proteome</keyword>
<proteinExistence type="predicted"/>
<reference evidence="2 3" key="1">
    <citation type="submission" date="2019-07" db="EMBL/GenBank/DDBJ databases">
        <title>Whole genome shotgun sequence of Microvirga aerophila NBRC 106136.</title>
        <authorList>
            <person name="Hosoyama A."/>
            <person name="Uohara A."/>
            <person name="Ohji S."/>
            <person name="Ichikawa N."/>
        </authorList>
    </citation>
    <scope>NUCLEOTIDE SEQUENCE [LARGE SCALE GENOMIC DNA]</scope>
    <source>
        <strain evidence="2 3">NBRC 106136</strain>
    </source>
</reference>